<dbReference type="GO" id="GO:0005759">
    <property type="term" value="C:mitochondrial matrix"/>
    <property type="evidence" value="ECO:0007669"/>
    <property type="project" value="TreeGrafter"/>
</dbReference>
<dbReference type="EMBL" id="MU827008">
    <property type="protein sequence ID" value="KAJ7369398.1"/>
    <property type="molecule type" value="Genomic_DNA"/>
</dbReference>
<dbReference type="OrthoDB" id="2411602at2759"/>
<gene>
    <name evidence="5" type="primary">LONP1_3</name>
    <name evidence="5" type="ORF">OS493_039361</name>
</gene>
<dbReference type="InterPro" id="IPR027065">
    <property type="entry name" value="Lon_Prtase"/>
</dbReference>
<dbReference type="SUPFAM" id="SSF54211">
    <property type="entry name" value="Ribosomal protein S5 domain 2-like"/>
    <property type="match status" value="1"/>
</dbReference>
<dbReference type="GO" id="GO:0004176">
    <property type="term" value="F:ATP-dependent peptidase activity"/>
    <property type="evidence" value="ECO:0007669"/>
    <property type="project" value="UniProtKB-UniRule"/>
</dbReference>
<keyword evidence="3 5" id="KW-0645">Protease</keyword>
<evidence type="ECO:0000256" key="1">
    <source>
        <dbReference type="ARBA" id="ARBA00022801"/>
    </source>
</evidence>
<dbReference type="PRINTS" id="PR00830">
    <property type="entry name" value="ENDOLAPTASE"/>
</dbReference>
<proteinExistence type="inferred from homology"/>
<keyword evidence="6" id="KW-1185">Reference proteome</keyword>
<dbReference type="Pfam" id="PF05362">
    <property type="entry name" value="Lon_C"/>
    <property type="match status" value="1"/>
</dbReference>
<dbReference type="InterPro" id="IPR014721">
    <property type="entry name" value="Ribsml_uS5_D2-typ_fold_subgr"/>
</dbReference>
<dbReference type="GO" id="GO:0005524">
    <property type="term" value="F:ATP binding"/>
    <property type="evidence" value="ECO:0007669"/>
    <property type="project" value="InterPro"/>
</dbReference>
<dbReference type="PANTHER" id="PTHR43718:SF2">
    <property type="entry name" value="LON PROTEASE HOMOLOG, MITOCHONDRIAL"/>
    <property type="match status" value="1"/>
</dbReference>
<evidence type="ECO:0000313" key="5">
    <source>
        <dbReference type="EMBL" id="KAJ7369398.1"/>
    </source>
</evidence>
<evidence type="ECO:0000313" key="6">
    <source>
        <dbReference type="Proteomes" id="UP001163046"/>
    </source>
</evidence>
<feature type="active site" evidence="3">
    <location>
        <position position="87"/>
    </location>
</feature>
<feature type="active site" evidence="3">
    <location>
        <position position="44"/>
    </location>
</feature>
<dbReference type="PROSITE" id="PS01046">
    <property type="entry name" value="LON_SER"/>
    <property type="match status" value="1"/>
</dbReference>
<dbReference type="InterPro" id="IPR008269">
    <property type="entry name" value="Lon_proteolytic"/>
</dbReference>
<dbReference type="GO" id="GO:0006515">
    <property type="term" value="P:protein quality control for misfolded or incompletely synthesized proteins"/>
    <property type="evidence" value="ECO:0007669"/>
    <property type="project" value="TreeGrafter"/>
</dbReference>
<dbReference type="PANTHER" id="PTHR43718">
    <property type="entry name" value="LON PROTEASE"/>
    <property type="match status" value="1"/>
</dbReference>
<accession>A0A9W9YWM3</accession>
<dbReference type="AlphaFoldDB" id="A0A9W9YWM3"/>
<evidence type="ECO:0000256" key="3">
    <source>
        <dbReference type="PROSITE-ProRule" id="PRU01122"/>
    </source>
</evidence>
<dbReference type="InterPro" id="IPR008268">
    <property type="entry name" value="Peptidase_S16_AS"/>
</dbReference>
<feature type="domain" description="Lon proteolytic" evidence="4">
    <location>
        <begin position="1"/>
        <end position="138"/>
    </location>
</feature>
<evidence type="ECO:0000259" key="4">
    <source>
        <dbReference type="PROSITE" id="PS51786"/>
    </source>
</evidence>
<dbReference type="GO" id="GO:0007005">
    <property type="term" value="P:mitochondrion organization"/>
    <property type="evidence" value="ECO:0007669"/>
    <property type="project" value="TreeGrafter"/>
</dbReference>
<dbReference type="Gene3D" id="3.30.230.10">
    <property type="match status" value="1"/>
</dbReference>
<dbReference type="GO" id="GO:0003697">
    <property type="term" value="F:single-stranded DNA binding"/>
    <property type="evidence" value="ECO:0007669"/>
    <property type="project" value="TreeGrafter"/>
</dbReference>
<keyword evidence="1 3" id="KW-0378">Hydrolase</keyword>
<name>A0A9W9YWM3_9CNID</name>
<keyword evidence="2 3" id="KW-0720">Serine protease</keyword>
<sequence length="138" mass="15317">MKCHRFRKTTIQFLSREDADNDFFRRASIHLHVPEGATPKDGPSAGCTIITALLSLATDKPVRQNFAMTGEVSLTGKVLPVGGIKEKTIAARRAEVNCVILPEGNRKDFADLPEFVKDGLEVHFVSHYNDVYQIAFDS</sequence>
<dbReference type="Proteomes" id="UP001163046">
    <property type="component" value="Unassembled WGS sequence"/>
</dbReference>
<dbReference type="GO" id="GO:0051131">
    <property type="term" value="P:chaperone-mediated protein complex assembly"/>
    <property type="evidence" value="ECO:0007669"/>
    <property type="project" value="TreeGrafter"/>
</dbReference>
<dbReference type="InterPro" id="IPR020568">
    <property type="entry name" value="Ribosomal_Su5_D2-typ_SF"/>
</dbReference>
<comment type="caution">
    <text evidence="5">The sequence shown here is derived from an EMBL/GenBank/DDBJ whole genome shotgun (WGS) entry which is preliminary data.</text>
</comment>
<comment type="similarity">
    <text evidence="3">Belongs to the peptidase S16 family.</text>
</comment>
<reference evidence="5" key="1">
    <citation type="submission" date="2023-01" db="EMBL/GenBank/DDBJ databases">
        <title>Genome assembly of the deep-sea coral Lophelia pertusa.</title>
        <authorList>
            <person name="Herrera S."/>
            <person name="Cordes E."/>
        </authorList>
    </citation>
    <scope>NUCLEOTIDE SEQUENCE</scope>
    <source>
        <strain evidence="5">USNM1676648</strain>
        <tissue evidence="5">Polyp</tissue>
    </source>
</reference>
<dbReference type="GO" id="GO:0004252">
    <property type="term" value="F:serine-type endopeptidase activity"/>
    <property type="evidence" value="ECO:0007669"/>
    <property type="project" value="UniProtKB-UniRule"/>
</dbReference>
<dbReference type="PROSITE" id="PS51786">
    <property type="entry name" value="LON_PROTEOLYTIC"/>
    <property type="match status" value="1"/>
</dbReference>
<evidence type="ECO:0000256" key="2">
    <source>
        <dbReference type="ARBA" id="ARBA00022825"/>
    </source>
</evidence>
<dbReference type="EC" id="3.4.21.53" evidence="5"/>
<protein>
    <submittedName>
        <fullName evidence="5">Lon protease mitochondrial</fullName>
        <ecNumber evidence="5">3.4.21.53</ecNumber>
    </submittedName>
</protein>
<organism evidence="5 6">
    <name type="scientific">Desmophyllum pertusum</name>
    <dbReference type="NCBI Taxonomy" id="174260"/>
    <lineage>
        <taxon>Eukaryota</taxon>
        <taxon>Metazoa</taxon>
        <taxon>Cnidaria</taxon>
        <taxon>Anthozoa</taxon>
        <taxon>Hexacorallia</taxon>
        <taxon>Scleractinia</taxon>
        <taxon>Caryophylliina</taxon>
        <taxon>Caryophylliidae</taxon>
        <taxon>Desmophyllum</taxon>
    </lineage>
</organism>